<evidence type="ECO:0000256" key="1">
    <source>
        <dbReference type="SAM" id="MobiDB-lite"/>
    </source>
</evidence>
<evidence type="ECO:0000313" key="3">
    <source>
        <dbReference type="Proteomes" id="UP001151532"/>
    </source>
</evidence>
<name>A0A9Q0VTD6_SALPP</name>
<keyword evidence="3" id="KW-1185">Reference proteome</keyword>
<sequence length="89" mass="9524">MAGEAGQKKDNSRHAPWSCQTGQDTSRTPKHERHCTVPVPVAACGFSGTVRKCSSLVAFEIHNDSMVAVVTRLVRVEMVMAIAILSATG</sequence>
<feature type="compositionally biased region" description="Basic and acidic residues" evidence="1">
    <location>
        <begin position="1"/>
        <end position="13"/>
    </location>
</feature>
<dbReference type="Proteomes" id="UP001151532">
    <property type="component" value="Chromosome 16"/>
</dbReference>
<dbReference type="EMBL" id="JAPFFK010000007">
    <property type="protein sequence ID" value="KAJ6753368.1"/>
    <property type="molecule type" value="Genomic_DNA"/>
</dbReference>
<gene>
    <name evidence="2" type="ORF">OIU79_026239</name>
</gene>
<reference evidence="2" key="2">
    <citation type="journal article" date="2023" name="Int. J. Mol. Sci.">
        <title>De Novo Assembly and Annotation of 11 Diverse Shrub Willow (Salix) Genomes Reveals Novel Gene Organization in Sex-Linked Regions.</title>
        <authorList>
            <person name="Hyden B."/>
            <person name="Feng K."/>
            <person name="Yates T.B."/>
            <person name="Jawdy S."/>
            <person name="Cereghino C."/>
            <person name="Smart L.B."/>
            <person name="Muchero W."/>
        </authorList>
    </citation>
    <scope>NUCLEOTIDE SEQUENCE</scope>
    <source>
        <tissue evidence="2">Shoot tip</tissue>
    </source>
</reference>
<protein>
    <submittedName>
        <fullName evidence="2">Uncharacterized protein</fullName>
    </submittedName>
</protein>
<accession>A0A9Q0VTD6</accession>
<evidence type="ECO:0000313" key="2">
    <source>
        <dbReference type="EMBL" id="KAJ6753368.1"/>
    </source>
</evidence>
<comment type="caution">
    <text evidence="2">The sequence shown here is derived from an EMBL/GenBank/DDBJ whole genome shotgun (WGS) entry which is preliminary data.</text>
</comment>
<dbReference type="AlphaFoldDB" id="A0A9Q0VTD6"/>
<organism evidence="2 3">
    <name type="scientific">Salix purpurea</name>
    <name type="common">Purple osier willow</name>
    <dbReference type="NCBI Taxonomy" id="77065"/>
    <lineage>
        <taxon>Eukaryota</taxon>
        <taxon>Viridiplantae</taxon>
        <taxon>Streptophyta</taxon>
        <taxon>Embryophyta</taxon>
        <taxon>Tracheophyta</taxon>
        <taxon>Spermatophyta</taxon>
        <taxon>Magnoliopsida</taxon>
        <taxon>eudicotyledons</taxon>
        <taxon>Gunneridae</taxon>
        <taxon>Pentapetalae</taxon>
        <taxon>rosids</taxon>
        <taxon>fabids</taxon>
        <taxon>Malpighiales</taxon>
        <taxon>Salicaceae</taxon>
        <taxon>Saliceae</taxon>
        <taxon>Salix</taxon>
    </lineage>
</organism>
<proteinExistence type="predicted"/>
<reference evidence="2" key="1">
    <citation type="submission" date="2022-11" db="EMBL/GenBank/DDBJ databases">
        <authorList>
            <person name="Hyden B.L."/>
            <person name="Feng K."/>
            <person name="Yates T."/>
            <person name="Jawdy S."/>
            <person name="Smart L.B."/>
            <person name="Muchero W."/>
        </authorList>
    </citation>
    <scope>NUCLEOTIDE SEQUENCE</scope>
    <source>
        <tissue evidence="2">Shoot tip</tissue>
    </source>
</reference>
<feature type="region of interest" description="Disordered" evidence="1">
    <location>
        <begin position="1"/>
        <end position="32"/>
    </location>
</feature>